<dbReference type="EMBL" id="KB908844">
    <property type="protein sequence ID" value="EOA82778.1"/>
    <property type="molecule type" value="Genomic_DNA"/>
</dbReference>
<dbReference type="HOGENOM" id="CLU_052868_3_1_1"/>
<evidence type="ECO:0000256" key="5">
    <source>
        <dbReference type="ARBA" id="ARBA00034545"/>
    </source>
</evidence>
<evidence type="ECO:0000256" key="6">
    <source>
        <dbReference type="ARBA" id="ARBA00047941"/>
    </source>
</evidence>
<dbReference type="OrthoDB" id="66144at2759"/>
<dbReference type="EC" id="2.1.1.137" evidence="4"/>
<dbReference type="SUPFAM" id="SSF53335">
    <property type="entry name" value="S-adenosyl-L-methionine-dependent methyltransferases"/>
    <property type="match status" value="1"/>
</dbReference>
<evidence type="ECO:0000256" key="2">
    <source>
        <dbReference type="ARBA" id="ARBA00022691"/>
    </source>
</evidence>
<comment type="catalytic activity">
    <reaction evidence="6">
        <text>arsenic triglutathione + [thioredoxin]-dithiol + S-adenosyl-L-methionine + 2 H2O = methylarsonous acid + [thioredoxin]-disulfide + 3 glutathione + S-adenosyl-L-homocysteine + H(+)</text>
        <dbReference type="Rhea" id="RHEA:69460"/>
        <dbReference type="Rhea" id="RHEA-COMP:10698"/>
        <dbReference type="Rhea" id="RHEA-COMP:10700"/>
        <dbReference type="ChEBI" id="CHEBI:15377"/>
        <dbReference type="ChEBI" id="CHEBI:15378"/>
        <dbReference type="ChEBI" id="CHEBI:17826"/>
        <dbReference type="ChEBI" id="CHEBI:29950"/>
        <dbReference type="ChEBI" id="CHEBI:50058"/>
        <dbReference type="ChEBI" id="CHEBI:57856"/>
        <dbReference type="ChEBI" id="CHEBI:57925"/>
        <dbReference type="ChEBI" id="CHEBI:59789"/>
        <dbReference type="ChEBI" id="CHEBI:183640"/>
        <dbReference type="EC" id="2.1.1.137"/>
    </reaction>
</comment>
<evidence type="ECO:0000256" key="4">
    <source>
        <dbReference type="ARBA" id="ARBA00034521"/>
    </source>
</evidence>
<keyword evidence="2" id="KW-0949">S-adenosyl-L-methionine</keyword>
<comment type="catalytic activity">
    <reaction evidence="8">
        <text>arsenic triglutathione + 3 [thioredoxin]-dithiol + 3 S-adenosyl-L-methionine = trimethylarsine + 3 [thioredoxin]-disulfide + 3 glutathione + 3 S-adenosyl-L-homocysteine + 3 H(+)</text>
        <dbReference type="Rhea" id="RHEA:69432"/>
        <dbReference type="Rhea" id="RHEA-COMP:10698"/>
        <dbReference type="Rhea" id="RHEA-COMP:10700"/>
        <dbReference type="ChEBI" id="CHEBI:15378"/>
        <dbReference type="ChEBI" id="CHEBI:27130"/>
        <dbReference type="ChEBI" id="CHEBI:29950"/>
        <dbReference type="ChEBI" id="CHEBI:50058"/>
        <dbReference type="ChEBI" id="CHEBI:57856"/>
        <dbReference type="ChEBI" id="CHEBI:57925"/>
        <dbReference type="ChEBI" id="CHEBI:59789"/>
        <dbReference type="ChEBI" id="CHEBI:183640"/>
        <dbReference type="EC" id="2.1.1.137"/>
    </reaction>
</comment>
<dbReference type="InterPro" id="IPR025714">
    <property type="entry name" value="Methyltranfer_dom"/>
</dbReference>
<dbReference type="PANTHER" id="PTHR43675">
    <property type="entry name" value="ARSENITE METHYLTRANSFERASE"/>
    <property type="match status" value="1"/>
</dbReference>
<dbReference type="GO" id="GO:0030791">
    <property type="term" value="F:arsenite methyltransferase activity"/>
    <property type="evidence" value="ECO:0007669"/>
    <property type="project" value="UniProtKB-EC"/>
</dbReference>
<dbReference type="NCBIfam" id="NF008823">
    <property type="entry name" value="PRK11873.1"/>
    <property type="match status" value="1"/>
</dbReference>
<comment type="similarity">
    <text evidence="3">Belongs to the methyltransferase superfamily. Arsenite methyltransferase family.</text>
</comment>
<dbReference type="InterPro" id="IPR026669">
    <property type="entry name" value="Arsenite_MeTrfase-like"/>
</dbReference>
<dbReference type="InterPro" id="IPR029063">
    <property type="entry name" value="SAM-dependent_MTases_sf"/>
</dbReference>
<dbReference type="RefSeq" id="XP_008029794.1">
    <property type="nucleotide sequence ID" value="XM_008031603.1"/>
</dbReference>
<accession>R0JNI7</accession>
<proteinExistence type="inferred from homology"/>
<feature type="domain" description="Methyltransferase" evidence="9">
    <location>
        <begin position="68"/>
        <end position="215"/>
    </location>
</feature>
<evidence type="ECO:0000256" key="3">
    <source>
        <dbReference type="ARBA" id="ARBA00034487"/>
    </source>
</evidence>
<name>R0JNI7_EXST2</name>
<dbReference type="CDD" id="cd02440">
    <property type="entry name" value="AdoMet_MTases"/>
    <property type="match status" value="1"/>
</dbReference>
<keyword evidence="11" id="KW-1185">Reference proteome</keyword>
<keyword evidence="1" id="KW-0808">Transferase</keyword>
<dbReference type="AlphaFoldDB" id="R0JNI7"/>
<dbReference type="GeneID" id="19395843"/>
<dbReference type="Proteomes" id="UP000016935">
    <property type="component" value="Unassembled WGS sequence"/>
</dbReference>
<evidence type="ECO:0000313" key="11">
    <source>
        <dbReference type="Proteomes" id="UP000016935"/>
    </source>
</evidence>
<organism evidence="10 11">
    <name type="scientific">Exserohilum turcicum (strain 28A)</name>
    <name type="common">Northern leaf blight fungus</name>
    <name type="synonym">Setosphaeria turcica</name>
    <dbReference type="NCBI Taxonomy" id="671987"/>
    <lineage>
        <taxon>Eukaryota</taxon>
        <taxon>Fungi</taxon>
        <taxon>Dikarya</taxon>
        <taxon>Ascomycota</taxon>
        <taxon>Pezizomycotina</taxon>
        <taxon>Dothideomycetes</taxon>
        <taxon>Pleosporomycetidae</taxon>
        <taxon>Pleosporales</taxon>
        <taxon>Pleosporineae</taxon>
        <taxon>Pleosporaceae</taxon>
        <taxon>Exserohilum</taxon>
    </lineage>
</organism>
<comment type="catalytic activity">
    <reaction evidence="7">
        <text>arsenic triglutathione + 2 [thioredoxin]-dithiol + 2 S-adenosyl-L-methionine + H2O = dimethylarsinous acid + 2 [thioredoxin]-disulfide + 3 glutathione + 2 S-adenosyl-L-homocysteine + 2 H(+)</text>
        <dbReference type="Rhea" id="RHEA:69464"/>
        <dbReference type="Rhea" id="RHEA-COMP:10698"/>
        <dbReference type="Rhea" id="RHEA-COMP:10700"/>
        <dbReference type="ChEBI" id="CHEBI:15377"/>
        <dbReference type="ChEBI" id="CHEBI:15378"/>
        <dbReference type="ChEBI" id="CHEBI:23808"/>
        <dbReference type="ChEBI" id="CHEBI:29950"/>
        <dbReference type="ChEBI" id="CHEBI:50058"/>
        <dbReference type="ChEBI" id="CHEBI:57856"/>
        <dbReference type="ChEBI" id="CHEBI:57925"/>
        <dbReference type="ChEBI" id="CHEBI:59789"/>
        <dbReference type="ChEBI" id="CHEBI:183640"/>
        <dbReference type="EC" id="2.1.1.137"/>
    </reaction>
</comment>
<sequence>MASSDITSAVHTHYSTLASTTTSASSKSYSTAVASAFGYTPSDLAAIPAESNLGLSCGNPTALANLRQGETIVDLGCGAGFDVFLAARKVGESGRAIGVDFSEEMLARAKRNLENSDAKNISFIKSPITAIPIESGTADVVISNCVINLVPHGQKALVFYEMARILKPGGRVAVSDILAKKPLPEDLQKDMATYVGCISGASLVGEYEEWLKSAGFREVSIVDAGTDVNVYRDAEGSECCTSDVTNAKCSKEEEQVGCCGGQKAKDEIPQKELLAKDVNFNEWVGSFKILAVR</sequence>
<dbReference type="eggNOG" id="ENOG502QQD6">
    <property type="taxonomic scope" value="Eukaryota"/>
</dbReference>
<reference evidence="10 11" key="2">
    <citation type="journal article" date="2013" name="PLoS Genet.">
        <title>Comparative genome structure, secondary metabolite, and effector coding capacity across Cochliobolus pathogens.</title>
        <authorList>
            <person name="Condon B.J."/>
            <person name="Leng Y."/>
            <person name="Wu D."/>
            <person name="Bushley K.E."/>
            <person name="Ohm R.A."/>
            <person name="Otillar R."/>
            <person name="Martin J."/>
            <person name="Schackwitz W."/>
            <person name="Grimwood J."/>
            <person name="MohdZainudin N."/>
            <person name="Xue C."/>
            <person name="Wang R."/>
            <person name="Manning V.A."/>
            <person name="Dhillon B."/>
            <person name="Tu Z.J."/>
            <person name="Steffenson B.J."/>
            <person name="Salamov A."/>
            <person name="Sun H."/>
            <person name="Lowry S."/>
            <person name="LaButti K."/>
            <person name="Han J."/>
            <person name="Copeland A."/>
            <person name="Lindquist E."/>
            <person name="Barry K."/>
            <person name="Schmutz J."/>
            <person name="Baker S.E."/>
            <person name="Ciuffetti L.M."/>
            <person name="Grigoriev I.V."/>
            <person name="Zhong S."/>
            <person name="Turgeon B.G."/>
        </authorList>
    </citation>
    <scope>NUCLEOTIDE SEQUENCE [LARGE SCALE GENOMIC DNA]</scope>
    <source>
        <strain evidence="11">28A</strain>
    </source>
</reference>
<reference evidence="10 11" key="1">
    <citation type="journal article" date="2012" name="PLoS Pathog.">
        <title>Diverse lifestyles and strategies of plant pathogenesis encoded in the genomes of eighteen Dothideomycetes fungi.</title>
        <authorList>
            <person name="Ohm R.A."/>
            <person name="Feau N."/>
            <person name="Henrissat B."/>
            <person name="Schoch C.L."/>
            <person name="Horwitz B.A."/>
            <person name="Barry K.W."/>
            <person name="Condon B.J."/>
            <person name="Copeland A.C."/>
            <person name="Dhillon B."/>
            <person name="Glaser F."/>
            <person name="Hesse C.N."/>
            <person name="Kosti I."/>
            <person name="LaButti K."/>
            <person name="Lindquist E.A."/>
            <person name="Lucas S."/>
            <person name="Salamov A.A."/>
            <person name="Bradshaw R.E."/>
            <person name="Ciuffetti L."/>
            <person name="Hamelin R.C."/>
            <person name="Kema G.H.J."/>
            <person name="Lawrence C."/>
            <person name="Scott J.A."/>
            <person name="Spatafora J.W."/>
            <person name="Turgeon B.G."/>
            <person name="de Wit P.J.G.M."/>
            <person name="Zhong S."/>
            <person name="Goodwin S.B."/>
            <person name="Grigoriev I.V."/>
        </authorList>
    </citation>
    <scope>NUCLEOTIDE SEQUENCE [LARGE SCALE GENOMIC DNA]</scope>
    <source>
        <strain evidence="11">28A</strain>
    </source>
</reference>
<evidence type="ECO:0000256" key="8">
    <source>
        <dbReference type="ARBA" id="ARBA00048428"/>
    </source>
</evidence>
<evidence type="ECO:0000256" key="1">
    <source>
        <dbReference type="ARBA" id="ARBA00022679"/>
    </source>
</evidence>
<dbReference type="Pfam" id="PF13847">
    <property type="entry name" value="Methyltransf_31"/>
    <property type="match status" value="1"/>
</dbReference>
<evidence type="ECO:0000256" key="7">
    <source>
        <dbReference type="ARBA" id="ARBA00047943"/>
    </source>
</evidence>
<dbReference type="PANTHER" id="PTHR43675:SF8">
    <property type="entry name" value="ARSENITE METHYLTRANSFERASE"/>
    <property type="match status" value="1"/>
</dbReference>
<dbReference type="STRING" id="671987.R0JNI7"/>
<dbReference type="Gene3D" id="3.40.50.150">
    <property type="entry name" value="Vaccinia Virus protein VP39"/>
    <property type="match status" value="1"/>
</dbReference>
<evidence type="ECO:0000313" key="10">
    <source>
        <dbReference type="EMBL" id="EOA82778.1"/>
    </source>
</evidence>
<protein>
    <recommendedName>
        <fullName evidence="5">Arsenite methyltransferase</fullName>
        <ecNumber evidence="4">2.1.1.137</ecNumber>
    </recommendedName>
</protein>
<evidence type="ECO:0000259" key="9">
    <source>
        <dbReference type="Pfam" id="PF13847"/>
    </source>
</evidence>
<gene>
    <name evidence="10" type="ORF">SETTUDRAFT_121241</name>
</gene>